<protein>
    <submittedName>
        <fullName evidence="5">Outer membrane protein assembly factor</fullName>
    </submittedName>
</protein>
<keyword evidence="2" id="KW-0472">Membrane</keyword>
<organism evidence="5 6">
    <name type="scientific">Flavobacterium azizsancarii</name>
    <dbReference type="NCBI Taxonomy" id="2961580"/>
    <lineage>
        <taxon>Bacteria</taxon>
        <taxon>Pseudomonadati</taxon>
        <taxon>Bacteroidota</taxon>
        <taxon>Flavobacteriia</taxon>
        <taxon>Flavobacteriales</taxon>
        <taxon>Flavobacteriaceae</taxon>
        <taxon>Flavobacterium</taxon>
    </lineage>
</organism>
<keyword evidence="3" id="KW-0732">Signal</keyword>
<evidence type="ECO:0000256" key="3">
    <source>
        <dbReference type="SAM" id="SignalP"/>
    </source>
</evidence>
<evidence type="ECO:0000256" key="1">
    <source>
        <dbReference type="ARBA" id="ARBA00004370"/>
    </source>
</evidence>
<name>A0ABT4WCP4_9FLAO</name>
<feature type="domain" description="Bacterial surface antigen (D15)" evidence="4">
    <location>
        <begin position="79"/>
        <end position="312"/>
    </location>
</feature>
<feature type="chain" id="PRO_5046114813" evidence="3">
    <location>
        <begin position="25"/>
        <end position="385"/>
    </location>
</feature>
<dbReference type="Proteomes" id="UP001212170">
    <property type="component" value="Unassembled WGS sequence"/>
</dbReference>
<dbReference type="RefSeq" id="WP_271336109.1">
    <property type="nucleotide sequence ID" value="NZ_JAMZNK010000016.1"/>
</dbReference>
<dbReference type="InterPro" id="IPR000184">
    <property type="entry name" value="Bac_surfAg_D15"/>
</dbReference>
<comment type="subcellular location">
    <subcellularLocation>
        <location evidence="1">Membrane</location>
    </subcellularLocation>
</comment>
<evidence type="ECO:0000259" key="4">
    <source>
        <dbReference type="Pfam" id="PF01103"/>
    </source>
</evidence>
<accession>A0ABT4WCP4</accession>
<evidence type="ECO:0000313" key="6">
    <source>
        <dbReference type="Proteomes" id="UP001212170"/>
    </source>
</evidence>
<comment type="caution">
    <text evidence="5">The sequence shown here is derived from an EMBL/GenBank/DDBJ whole genome shotgun (WGS) entry which is preliminary data.</text>
</comment>
<reference evidence="5 6" key="1">
    <citation type="journal article" date="2023" name="Chemosphere">
        <title>Whole genome analysis of Flavobacterium aziz-sancarii sp. nov., isolated from Ardley Island (Antarctica), revealed a rich resistome and bioremediation potential.</title>
        <authorList>
            <person name="Otur C."/>
            <person name="Okay S."/>
            <person name="Kurt-Kizildogan A."/>
        </authorList>
    </citation>
    <scope>NUCLEOTIDE SEQUENCE [LARGE SCALE GENOMIC DNA]</scope>
    <source>
        <strain evidence="5 6">AC</strain>
    </source>
</reference>
<feature type="signal peptide" evidence="3">
    <location>
        <begin position="1"/>
        <end position="24"/>
    </location>
</feature>
<evidence type="ECO:0000313" key="5">
    <source>
        <dbReference type="EMBL" id="MDA6070297.1"/>
    </source>
</evidence>
<evidence type="ECO:0000256" key="2">
    <source>
        <dbReference type="ARBA" id="ARBA00023136"/>
    </source>
</evidence>
<dbReference type="Gene3D" id="2.40.160.50">
    <property type="entry name" value="membrane protein fhac: a member of the omp85/tpsb transporter family"/>
    <property type="match status" value="1"/>
</dbReference>
<dbReference type="Pfam" id="PF01103">
    <property type="entry name" value="Omp85"/>
    <property type="match status" value="1"/>
</dbReference>
<sequence length="385" mass="44523">MQKNSFFIFLFLCCSLAWSQTKLADSTATTPKPKVKNIDFNIMPYLNYNRTLEFMFGAIPMMMYKVNKADTISPKSLSGISAVYSTNKSYFIASFNKWYIKEDSWRAQLFFATGNQNAQFYVDDIDVPDFYDYGTKASMVNFILQRKVIKSLYAGIGYAYAHYDTKYEDDIKPSSVTHTNGLQFNLMYDTRDAVYYPTKGDKIKLRWLTYPEWFGNDVNANKILSEYNTYFPMRHGTDVLAARFSGKFGLGNIAFEQQVTIGNEDIRGYSEGKYRGDGLMAIQGEYRYNFNKKMGLVGFAGVATIYGSDTSSFNWGLYPGAGVGYRYRAFKTEKFNIRIRCRSRKRRLGTLFPYWRSFLRGNNFKNFTKYLFVLKSASVNITNKR</sequence>
<proteinExistence type="predicted"/>
<keyword evidence="6" id="KW-1185">Reference proteome</keyword>
<dbReference type="EMBL" id="JAMZNK010000016">
    <property type="protein sequence ID" value="MDA6070297.1"/>
    <property type="molecule type" value="Genomic_DNA"/>
</dbReference>
<gene>
    <name evidence="5" type="ORF">NJT12_11770</name>
</gene>